<dbReference type="SUPFAM" id="SSF101936">
    <property type="entry name" value="DNA-binding pseudobarrel domain"/>
    <property type="match status" value="1"/>
</dbReference>
<dbReference type="InterPro" id="IPR015300">
    <property type="entry name" value="DNA-bd_pseudobarrel_sf"/>
</dbReference>
<dbReference type="GO" id="GO:0003677">
    <property type="term" value="F:DNA binding"/>
    <property type="evidence" value="ECO:0007669"/>
    <property type="project" value="UniProtKB-KW"/>
</dbReference>
<comment type="caution">
    <text evidence="7">The sequence shown here is derived from an EMBL/GenBank/DDBJ whole genome shotgun (WGS) entry which is preliminary data.</text>
</comment>
<sequence length="235" mass="26519">MTKRLFEETLSKTGVEYRVAIPMGSLPAFRIPEGEFSKKVDVFDNSSLSESPSPLIKMTKRLFEKTLSKTGVEYRVAIPMGSLPAFRIPEGEFSKKVDVFDNSSLPESPPPLIKMTKKLFEKTLSKTDVEYRMAIPMDSLSAFEIPEGEYSKKVDVLDNNCCRWSFRCSTRKNDPHPKPVLSSGWIKFVKKKGLKEGDQVIVSVSDKDGAEGLQFGIQARKRVKLFGQDLWTDPL</sequence>
<evidence type="ECO:0000256" key="1">
    <source>
        <dbReference type="ARBA" id="ARBA00004123"/>
    </source>
</evidence>
<comment type="subcellular location">
    <subcellularLocation>
        <location evidence="1">Nucleus</location>
    </subcellularLocation>
</comment>
<dbReference type="SMART" id="SM01019">
    <property type="entry name" value="B3"/>
    <property type="match status" value="1"/>
</dbReference>
<dbReference type="Proteomes" id="UP000657918">
    <property type="component" value="Unassembled WGS sequence"/>
</dbReference>
<dbReference type="Pfam" id="PF02362">
    <property type="entry name" value="B3"/>
    <property type="match status" value="1"/>
</dbReference>
<keyword evidence="2" id="KW-0805">Transcription regulation</keyword>
<name>A0A835NC01_9ROSI</name>
<dbReference type="OrthoDB" id="1698378at2759"/>
<evidence type="ECO:0000256" key="3">
    <source>
        <dbReference type="ARBA" id="ARBA00023125"/>
    </source>
</evidence>
<keyword evidence="3" id="KW-0238">DNA-binding</keyword>
<dbReference type="AlphaFoldDB" id="A0A835NC01"/>
<dbReference type="InterPro" id="IPR003340">
    <property type="entry name" value="B3_DNA-bd"/>
</dbReference>
<evidence type="ECO:0000256" key="2">
    <source>
        <dbReference type="ARBA" id="ARBA00023015"/>
    </source>
</evidence>
<evidence type="ECO:0000256" key="4">
    <source>
        <dbReference type="ARBA" id="ARBA00023163"/>
    </source>
</evidence>
<dbReference type="PROSITE" id="PS50863">
    <property type="entry name" value="B3"/>
    <property type="match status" value="1"/>
</dbReference>
<reference evidence="7 8" key="1">
    <citation type="submission" date="2020-10" db="EMBL/GenBank/DDBJ databases">
        <title>Plant Genome Project.</title>
        <authorList>
            <person name="Zhang R.-G."/>
        </authorList>
    </citation>
    <scope>NUCLEOTIDE SEQUENCE [LARGE SCALE GENOMIC DNA]</scope>
    <source>
        <strain evidence="7">FAFU-HL-1</strain>
        <tissue evidence="7">Leaf</tissue>
    </source>
</reference>
<dbReference type="EMBL" id="JADGMS010000001">
    <property type="protein sequence ID" value="KAF9690252.1"/>
    <property type="molecule type" value="Genomic_DNA"/>
</dbReference>
<evidence type="ECO:0000313" key="8">
    <source>
        <dbReference type="Proteomes" id="UP000657918"/>
    </source>
</evidence>
<evidence type="ECO:0000256" key="5">
    <source>
        <dbReference type="ARBA" id="ARBA00023242"/>
    </source>
</evidence>
<dbReference type="GO" id="GO:0005634">
    <property type="term" value="C:nucleus"/>
    <property type="evidence" value="ECO:0007669"/>
    <property type="project" value="UniProtKB-SubCell"/>
</dbReference>
<keyword evidence="4" id="KW-0804">Transcription</keyword>
<keyword evidence="8" id="KW-1185">Reference proteome</keyword>
<keyword evidence="5" id="KW-0539">Nucleus</keyword>
<organism evidence="7 8">
    <name type="scientific">Salix dunnii</name>
    <dbReference type="NCBI Taxonomy" id="1413687"/>
    <lineage>
        <taxon>Eukaryota</taxon>
        <taxon>Viridiplantae</taxon>
        <taxon>Streptophyta</taxon>
        <taxon>Embryophyta</taxon>
        <taxon>Tracheophyta</taxon>
        <taxon>Spermatophyta</taxon>
        <taxon>Magnoliopsida</taxon>
        <taxon>eudicotyledons</taxon>
        <taxon>Gunneridae</taxon>
        <taxon>Pentapetalae</taxon>
        <taxon>rosids</taxon>
        <taxon>fabids</taxon>
        <taxon>Malpighiales</taxon>
        <taxon>Salicaceae</taxon>
        <taxon>Saliceae</taxon>
        <taxon>Salix</taxon>
    </lineage>
</organism>
<feature type="domain" description="TF-B3" evidence="6">
    <location>
        <begin position="118"/>
        <end position="221"/>
    </location>
</feature>
<protein>
    <recommendedName>
        <fullName evidence="6">TF-B3 domain-containing protein</fullName>
    </recommendedName>
</protein>
<gene>
    <name evidence="7" type="ORF">SADUNF_Sadunf01G0176300</name>
</gene>
<evidence type="ECO:0000313" key="7">
    <source>
        <dbReference type="EMBL" id="KAF9690252.1"/>
    </source>
</evidence>
<dbReference type="Gene3D" id="2.40.330.10">
    <property type="entry name" value="DNA-binding pseudobarrel domain"/>
    <property type="match status" value="1"/>
</dbReference>
<proteinExistence type="predicted"/>
<evidence type="ECO:0000259" key="6">
    <source>
        <dbReference type="PROSITE" id="PS50863"/>
    </source>
</evidence>
<dbReference type="CDD" id="cd10017">
    <property type="entry name" value="B3_DNA"/>
    <property type="match status" value="1"/>
</dbReference>
<accession>A0A835NC01</accession>